<evidence type="ECO:0000313" key="4">
    <source>
        <dbReference type="EMBL" id="MBB4446946.1"/>
    </source>
</evidence>
<evidence type="ECO:0000313" key="7">
    <source>
        <dbReference type="Proteomes" id="UP000576087"/>
    </source>
</evidence>
<dbReference type="EMBL" id="JACIGY010000003">
    <property type="protein sequence ID" value="MBB4412315.1"/>
    <property type="molecule type" value="Genomic_DNA"/>
</dbReference>
<feature type="region of interest" description="Disordered" evidence="1">
    <location>
        <begin position="35"/>
        <end position="69"/>
    </location>
</feature>
<gene>
    <name evidence="3" type="ORF">GGE31_002828</name>
    <name evidence="2" type="ORF">GGE33_003225</name>
    <name evidence="4" type="ORF">GGE35_002768</name>
</gene>
<organism evidence="3 6">
    <name type="scientific">Aliirhizobium cellulosilyticum</name>
    <dbReference type="NCBI Taxonomy" id="393664"/>
    <lineage>
        <taxon>Bacteria</taxon>
        <taxon>Pseudomonadati</taxon>
        <taxon>Pseudomonadota</taxon>
        <taxon>Alphaproteobacteria</taxon>
        <taxon>Hyphomicrobiales</taxon>
        <taxon>Rhizobiaceae</taxon>
        <taxon>Aliirhizobium</taxon>
    </lineage>
</organism>
<protein>
    <submittedName>
        <fullName evidence="3">Uncharacterized protein</fullName>
    </submittedName>
</protein>
<keyword evidence="6" id="KW-1185">Reference proteome</keyword>
<evidence type="ECO:0000313" key="5">
    <source>
        <dbReference type="Proteomes" id="UP000520770"/>
    </source>
</evidence>
<evidence type="ECO:0000256" key="1">
    <source>
        <dbReference type="SAM" id="MobiDB-lite"/>
    </source>
</evidence>
<evidence type="ECO:0000313" key="2">
    <source>
        <dbReference type="EMBL" id="MBB4349463.1"/>
    </source>
</evidence>
<accession>A0A7W6XB35</accession>
<sequence>MDRKVVEVVAEMEDGVIALGIMNAEQAMTLPSDVDVKISHPDAEPGKTDRSLDRYEFQEMHTHPASSKD</sequence>
<dbReference type="Proteomes" id="UP000576087">
    <property type="component" value="Unassembled WGS sequence"/>
</dbReference>
<dbReference type="RefSeq" id="WP_183824749.1">
    <property type="nucleotide sequence ID" value="NZ_JACIGW010000003.1"/>
</dbReference>
<evidence type="ECO:0000313" key="6">
    <source>
        <dbReference type="Proteomes" id="UP000524535"/>
    </source>
</evidence>
<name>A0A7W6XB35_9HYPH</name>
<dbReference type="EMBL" id="JACIHM010000003">
    <property type="protein sequence ID" value="MBB4446946.1"/>
    <property type="molecule type" value="Genomic_DNA"/>
</dbReference>
<reference evidence="5 6" key="1">
    <citation type="submission" date="2020-08" db="EMBL/GenBank/DDBJ databases">
        <title>Genomic Encyclopedia of Type Strains, Phase IV (KMG-V): Genome sequencing to study the core and pangenomes of soil and plant-associated prokaryotes.</title>
        <authorList>
            <person name="Whitman W."/>
        </authorList>
    </citation>
    <scope>NUCLEOTIDE SEQUENCE [LARGE SCALE GENOMIC DNA]</scope>
    <source>
        <strain evidence="3 6">SEMIA 444</strain>
        <strain evidence="2 5">SEMIA 448</strain>
        <strain evidence="4 7">SEMIA 452</strain>
    </source>
</reference>
<dbReference type="Proteomes" id="UP000520770">
    <property type="component" value="Unassembled WGS sequence"/>
</dbReference>
<evidence type="ECO:0000313" key="3">
    <source>
        <dbReference type="EMBL" id="MBB4412315.1"/>
    </source>
</evidence>
<dbReference type="Proteomes" id="UP000524535">
    <property type="component" value="Unassembled WGS sequence"/>
</dbReference>
<comment type="caution">
    <text evidence="3">The sequence shown here is derived from an EMBL/GenBank/DDBJ whole genome shotgun (WGS) entry which is preliminary data.</text>
</comment>
<dbReference type="AlphaFoldDB" id="A0A7W6XB35"/>
<proteinExistence type="predicted"/>
<dbReference type="EMBL" id="JACIGW010000003">
    <property type="protein sequence ID" value="MBB4349463.1"/>
    <property type="molecule type" value="Genomic_DNA"/>
</dbReference>